<protein>
    <submittedName>
        <fullName evidence="1">Uncharacterized protein</fullName>
    </submittedName>
</protein>
<accession>A0A2K4X412</accession>
<evidence type="ECO:0000313" key="2">
    <source>
        <dbReference type="Proteomes" id="UP000238095"/>
    </source>
</evidence>
<organism evidence="1 2">
    <name type="scientific">Pseudomonas syringae</name>
    <dbReference type="NCBI Taxonomy" id="317"/>
    <lineage>
        <taxon>Bacteria</taxon>
        <taxon>Pseudomonadati</taxon>
        <taxon>Pseudomonadota</taxon>
        <taxon>Gammaproteobacteria</taxon>
        <taxon>Pseudomonadales</taxon>
        <taxon>Pseudomonadaceae</taxon>
        <taxon>Pseudomonas</taxon>
    </lineage>
</organism>
<gene>
    <name evidence="1" type="ORF">CFBP3840_P400011</name>
</gene>
<geneLocation type="plasmid" evidence="1">
    <name>PP4</name>
</geneLocation>
<keyword evidence="1" id="KW-0614">Plasmid</keyword>
<sequence length="48" mass="5292">MRRKTLMPYLCSENPYQSALTQVMLPLNLGADAPSPCQGFTYLICAIA</sequence>
<reference evidence="1 2" key="1">
    <citation type="submission" date="2017-11" db="EMBL/GenBank/DDBJ databases">
        <authorList>
            <person name="Han C.G."/>
        </authorList>
    </citation>
    <scope>NUCLEOTIDE SEQUENCE [LARGE SCALE GENOMIC DNA]</scope>
    <source>
        <strain evidence="1">CFBP3840</strain>
        <plasmid evidence="2">Plasmid pp4</plasmid>
    </source>
</reference>
<dbReference type="Proteomes" id="UP000238095">
    <property type="component" value="Plasmid PP4"/>
</dbReference>
<dbReference type="AlphaFoldDB" id="A0A2K4X412"/>
<name>A0A2K4X412_PSESX</name>
<dbReference type="EMBL" id="LT963413">
    <property type="protein sequence ID" value="SOS43039.1"/>
    <property type="molecule type" value="Genomic_DNA"/>
</dbReference>
<proteinExistence type="predicted"/>
<evidence type="ECO:0000313" key="1">
    <source>
        <dbReference type="EMBL" id="SOS43039.1"/>
    </source>
</evidence>